<evidence type="ECO:0000256" key="3">
    <source>
        <dbReference type="ARBA" id="ARBA00023004"/>
    </source>
</evidence>
<evidence type="ECO:0000313" key="8">
    <source>
        <dbReference type="Proteomes" id="UP000076079"/>
    </source>
</evidence>
<dbReference type="SUPFAM" id="SSF56300">
    <property type="entry name" value="Metallo-dependent phosphatases"/>
    <property type="match status" value="1"/>
</dbReference>
<dbReference type="AlphaFoldDB" id="A0A143PM14"/>
<keyword evidence="8" id="KW-1185">Reference proteome</keyword>
<dbReference type="PANTHER" id="PTHR36303">
    <property type="entry name" value="2',3'-CYCLIC-NUCLEOTIDE 2'-PHOSPHODIESTERASE"/>
    <property type="match status" value="1"/>
</dbReference>
<dbReference type="STRING" id="1855912.LuPra_02867"/>
<feature type="binding site" evidence="6">
    <location>
        <position position="39"/>
    </location>
    <ligand>
        <name>Fe cation</name>
        <dbReference type="ChEBI" id="CHEBI:24875"/>
        <label>1</label>
    </ligand>
</feature>
<gene>
    <name evidence="7" type="ORF">LuPra_02867</name>
</gene>
<evidence type="ECO:0000256" key="1">
    <source>
        <dbReference type="ARBA" id="ARBA00022723"/>
    </source>
</evidence>
<evidence type="ECO:0000313" key="7">
    <source>
        <dbReference type="EMBL" id="AMY09645.1"/>
    </source>
</evidence>
<organism evidence="7 8">
    <name type="scientific">Luteitalea pratensis</name>
    <dbReference type="NCBI Taxonomy" id="1855912"/>
    <lineage>
        <taxon>Bacteria</taxon>
        <taxon>Pseudomonadati</taxon>
        <taxon>Acidobacteriota</taxon>
        <taxon>Vicinamibacteria</taxon>
        <taxon>Vicinamibacterales</taxon>
        <taxon>Vicinamibacteraceae</taxon>
        <taxon>Luteitalea</taxon>
    </lineage>
</organism>
<protein>
    <submittedName>
        <fullName evidence="7">Metallophosphoesterase, MG_246/ family</fullName>
    </submittedName>
</protein>
<keyword evidence="1 6" id="KW-0479">Metal-binding</keyword>
<dbReference type="FunFam" id="3.60.21.10:FF:000016">
    <property type="entry name" value="Putative metallophosphoesterase"/>
    <property type="match status" value="1"/>
</dbReference>
<evidence type="ECO:0000256" key="5">
    <source>
        <dbReference type="PIRSR" id="PIRSR004789-50"/>
    </source>
</evidence>
<proteinExistence type="inferred from homology"/>
<feature type="binding site" evidence="6">
    <location>
        <position position="151"/>
    </location>
    <ligand>
        <name>Fe cation</name>
        <dbReference type="ChEBI" id="CHEBI:24875"/>
        <label>2</label>
    </ligand>
</feature>
<dbReference type="GO" id="GO:0046872">
    <property type="term" value="F:metal ion binding"/>
    <property type="evidence" value="ECO:0007669"/>
    <property type="project" value="UniProtKB-KW"/>
</dbReference>
<comment type="similarity">
    <text evidence="4">Belongs to the YmdB-like family.</text>
</comment>
<dbReference type="InterPro" id="IPR005235">
    <property type="entry name" value="YmdB-like"/>
</dbReference>
<dbReference type="NCBIfam" id="TIGR00282">
    <property type="entry name" value="TIGR00282 family metallophosphoesterase"/>
    <property type="match status" value="1"/>
</dbReference>
<keyword evidence="2" id="KW-0378">Hydrolase</keyword>
<dbReference type="GO" id="GO:0004113">
    <property type="term" value="F:2',3'-cyclic-nucleotide 3'-phosphodiesterase activity"/>
    <property type="evidence" value="ECO:0007669"/>
    <property type="project" value="TreeGrafter"/>
</dbReference>
<name>A0A143PM14_LUTPR</name>
<feature type="binding site" evidence="6">
    <location>
        <position position="67"/>
    </location>
    <ligand>
        <name>Fe cation</name>
        <dbReference type="ChEBI" id="CHEBI:24875"/>
        <label>2</label>
    </ligand>
</feature>
<feature type="active site" description="Proton donor" evidence="5">
    <location>
        <position position="68"/>
    </location>
</feature>
<feature type="binding site" evidence="6">
    <location>
        <position position="40"/>
    </location>
    <ligand>
        <name>Fe cation</name>
        <dbReference type="ChEBI" id="CHEBI:24875"/>
        <label>1</label>
    </ligand>
</feature>
<feature type="binding site" evidence="6">
    <location>
        <position position="178"/>
    </location>
    <ligand>
        <name>Fe cation</name>
        <dbReference type="ChEBI" id="CHEBI:24875"/>
        <label>1</label>
    </ligand>
</feature>
<dbReference type="EMBL" id="CP015136">
    <property type="protein sequence ID" value="AMY09645.1"/>
    <property type="molecule type" value="Genomic_DNA"/>
</dbReference>
<reference evidence="8" key="2">
    <citation type="submission" date="2016-04" db="EMBL/GenBank/DDBJ databases">
        <title>First Complete Genome Sequence of a Subdivision 6 Acidobacterium.</title>
        <authorList>
            <person name="Huang S."/>
            <person name="Vieira S."/>
            <person name="Bunk B."/>
            <person name="Riedel T."/>
            <person name="Sproeer C."/>
            <person name="Overmann J."/>
        </authorList>
    </citation>
    <scope>NUCLEOTIDE SEQUENCE [LARGE SCALE GENOMIC DNA]</scope>
    <source>
        <strain evidence="8">DSM 100886 HEG_-6_39</strain>
    </source>
</reference>
<evidence type="ECO:0000256" key="6">
    <source>
        <dbReference type="PIRSR" id="PIRSR004789-51"/>
    </source>
</evidence>
<evidence type="ECO:0000256" key="2">
    <source>
        <dbReference type="ARBA" id="ARBA00022801"/>
    </source>
</evidence>
<dbReference type="Gene3D" id="3.60.21.10">
    <property type="match status" value="1"/>
</dbReference>
<dbReference type="InterPro" id="IPR029052">
    <property type="entry name" value="Metallo-depent_PP-like"/>
</dbReference>
<dbReference type="KEGG" id="abac:LuPra_02867"/>
<evidence type="ECO:0000256" key="4">
    <source>
        <dbReference type="ARBA" id="ARBA00061401"/>
    </source>
</evidence>
<feature type="binding site" evidence="6">
    <location>
        <position position="176"/>
    </location>
    <ligand>
        <name>Fe cation</name>
        <dbReference type="ChEBI" id="CHEBI:24875"/>
        <label>2</label>
    </ligand>
</feature>
<dbReference type="Proteomes" id="UP000076079">
    <property type="component" value="Chromosome"/>
</dbReference>
<dbReference type="CDD" id="cd07382">
    <property type="entry name" value="MPP_DR1281"/>
    <property type="match status" value="1"/>
</dbReference>
<reference evidence="7 8" key="1">
    <citation type="journal article" date="2016" name="Genome Announc.">
        <title>First Complete Genome Sequence of a Subdivision 6 Acidobacterium Strain.</title>
        <authorList>
            <person name="Huang S."/>
            <person name="Vieira S."/>
            <person name="Bunk B."/>
            <person name="Riedel T."/>
            <person name="Sproer C."/>
            <person name="Overmann J."/>
        </authorList>
    </citation>
    <scope>NUCLEOTIDE SEQUENCE [LARGE SCALE GENOMIC DNA]</scope>
    <source>
        <strain evidence="8">DSM 100886 HEG_-6_39</strain>
    </source>
</reference>
<accession>A0A143PM14</accession>
<dbReference type="OrthoDB" id="9801109at2"/>
<feature type="binding site" evidence="6">
    <location>
        <position position="39"/>
    </location>
    <ligand>
        <name>Fe cation</name>
        <dbReference type="ChEBI" id="CHEBI:24875"/>
        <label>2</label>
    </ligand>
</feature>
<dbReference type="PIRSF" id="PIRSF004789">
    <property type="entry name" value="DR1281"/>
    <property type="match status" value="1"/>
</dbReference>
<feature type="binding site" evidence="6">
    <location>
        <position position="8"/>
    </location>
    <ligand>
        <name>Fe cation</name>
        <dbReference type="ChEBI" id="CHEBI:24875"/>
        <label>1</label>
    </ligand>
</feature>
<dbReference type="Pfam" id="PF13277">
    <property type="entry name" value="YmdB"/>
    <property type="match status" value="1"/>
</dbReference>
<sequence length="266" mass="28358">MRILFIGDIFAKVGRDLVKRAVPALVAARGLDLVIANGENSAGGFGITREISKELFDTGIAVMTSGNHVWDKREILAFIDEEPRLLRPFNYPAGTPGRGSTIVTIADGTRVGVLNLMGRVFMTAIDDPFALGRAEAERLREHADVVFVDFHAEATSEKIALGWHLDGVASVVVGTHTHVQTADAQILPGGTAYCTDVGMTGPHDGVIGVERGPIIGRFLTGLPTKFDTASGMPRLHGVIVTADAATGHATDIERLSLTPTDIEDLR</sequence>
<dbReference type="PATRIC" id="fig|1813736.3.peg.3057"/>
<keyword evidence="3" id="KW-0408">Iron</keyword>
<dbReference type="RefSeq" id="WP_110171381.1">
    <property type="nucleotide sequence ID" value="NZ_CP015136.1"/>
</dbReference>
<dbReference type="PANTHER" id="PTHR36303:SF1">
    <property type="entry name" value="2',3'-CYCLIC-NUCLEOTIDE 2'-PHOSPHODIESTERASE"/>
    <property type="match status" value="1"/>
</dbReference>